<dbReference type="PANTHER" id="PTHR35176:SF2">
    <property type="entry name" value="F420H(2)-DEPENDENT REDUCTASE RV1155"/>
    <property type="match status" value="1"/>
</dbReference>
<dbReference type="GO" id="GO:0005829">
    <property type="term" value="C:cytosol"/>
    <property type="evidence" value="ECO:0007669"/>
    <property type="project" value="TreeGrafter"/>
</dbReference>
<dbReference type="EMBL" id="FNOT01000025">
    <property type="protein sequence ID" value="SDZ15694.1"/>
    <property type="molecule type" value="Genomic_DNA"/>
</dbReference>
<evidence type="ECO:0000259" key="2">
    <source>
        <dbReference type="Pfam" id="PF01243"/>
    </source>
</evidence>
<dbReference type="NCBIfam" id="TIGR03668">
    <property type="entry name" value="Rv0121_F420"/>
    <property type="match status" value="1"/>
</dbReference>
<evidence type="ECO:0000313" key="4">
    <source>
        <dbReference type="Proteomes" id="UP000198921"/>
    </source>
</evidence>
<accession>A0A1H3QQ66</accession>
<proteinExistence type="predicted"/>
<dbReference type="GO" id="GO:0070967">
    <property type="term" value="F:coenzyme F420 binding"/>
    <property type="evidence" value="ECO:0007669"/>
    <property type="project" value="TreeGrafter"/>
</dbReference>
<dbReference type="GO" id="GO:0016627">
    <property type="term" value="F:oxidoreductase activity, acting on the CH-CH group of donors"/>
    <property type="evidence" value="ECO:0007669"/>
    <property type="project" value="TreeGrafter"/>
</dbReference>
<dbReference type="OrthoDB" id="9812086at2"/>
<dbReference type="PANTHER" id="PTHR35176">
    <property type="entry name" value="HEME OXYGENASE HI_0854-RELATED"/>
    <property type="match status" value="1"/>
</dbReference>
<dbReference type="RefSeq" id="WP_091161997.1">
    <property type="nucleotide sequence ID" value="NZ_FNOT01000025.1"/>
</dbReference>
<dbReference type="Proteomes" id="UP000198921">
    <property type="component" value="Unassembled WGS sequence"/>
</dbReference>
<dbReference type="InterPro" id="IPR011576">
    <property type="entry name" value="Pyridox_Oxase_N"/>
</dbReference>
<dbReference type="InterPro" id="IPR012349">
    <property type="entry name" value="Split_barrel_FMN-bd"/>
</dbReference>
<reference evidence="4" key="1">
    <citation type="submission" date="2016-10" db="EMBL/GenBank/DDBJ databases">
        <authorList>
            <person name="Varghese N."/>
            <person name="Submissions S."/>
        </authorList>
    </citation>
    <scope>NUCLEOTIDE SEQUENCE [LARGE SCALE GENOMIC DNA]</scope>
    <source>
        <strain evidence="4">DSM 45422</strain>
    </source>
</reference>
<dbReference type="InterPro" id="IPR019967">
    <property type="entry name" value="F420-dep_enz_PPOX_Rv0121"/>
</dbReference>
<gene>
    <name evidence="3" type="ORF">SAMN05660209_04858</name>
</gene>
<name>A0A1H3QQ66_9ACTN</name>
<evidence type="ECO:0000256" key="1">
    <source>
        <dbReference type="ARBA" id="ARBA00023002"/>
    </source>
</evidence>
<dbReference type="AlphaFoldDB" id="A0A1H3QQ66"/>
<organism evidence="3 4">
    <name type="scientific">Geodermatophilus africanus</name>
    <dbReference type="NCBI Taxonomy" id="1137993"/>
    <lineage>
        <taxon>Bacteria</taxon>
        <taxon>Bacillati</taxon>
        <taxon>Actinomycetota</taxon>
        <taxon>Actinomycetes</taxon>
        <taxon>Geodermatophilales</taxon>
        <taxon>Geodermatophilaceae</taxon>
        <taxon>Geodermatophilus</taxon>
    </lineage>
</organism>
<feature type="domain" description="Pyridoxamine 5'-phosphate oxidase N-terminal" evidence="2">
    <location>
        <begin position="4"/>
        <end position="133"/>
    </location>
</feature>
<dbReference type="InterPro" id="IPR052019">
    <property type="entry name" value="F420H2_bilvrd_red/Heme_oxyg"/>
</dbReference>
<dbReference type="SUPFAM" id="SSF50475">
    <property type="entry name" value="FMN-binding split barrel"/>
    <property type="match status" value="1"/>
</dbReference>
<keyword evidence="4" id="KW-1185">Reference proteome</keyword>
<protein>
    <submittedName>
        <fullName evidence="3">PPOX class probable F420-dependent enzyme, Rv0121 family</fullName>
    </submittedName>
</protein>
<keyword evidence="1" id="KW-0560">Oxidoreductase</keyword>
<evidence type="ECO:0000313" key="3">
    <source>
        <dbReference type="EMBL" id="SDZ15694.1"/>
    </source>
</evidence>
<dbReference type="Gene3D" id="2.30.110.10">
    <property type="entry name" value="Electron Transport, Fmn-binding Protein, Chain A"/>
    <property type="match status" value="1"/>
</dbReference>
<sequence length="137" mass="15155">MRTAELRRRFASSAVARLATVRPDGAPHVVPVVFAVVDGTVYSAVDAKPKRTTRLQRLANVRVEPRCALLVDHYEDDWSLLWWVRADGTAAVVDEPPATHPGLVALAERHPQYREQPPAGPLLVVTVQRWSGWSSTA</sequence>
<dbReference type="Pfam" id="PF01243">
    <property type="entry name" value="PNPOx_N"/>
    <property type="match status" value="1"/>
</dbReference>
<dbReference type="STRING" id="1137993.SAMN05660209_04858"/>